<proteinExistence type="predicted"/>
<reference evidence="1" key="1">
    <citation type="submission" date="2014-09" db="EMBL/GenBank/DDBJ databases">
        <authorList>
            <person name="Magalhaes I.L.F."/>
            <person name="Oliveira U."/>
            <person name="Santos F.R."/>
            <person name="Vidigal T.H.D.A."/>
            <person name="Brescovit A.D."/>
            <person name="Santos A.J."/>
        </authorList>
    </citation>
    <scope>NUCLEOTIDE SEQUENCE</scope>
    <source>
        <tissue evidence="1">Shoot tissue taken approximately 20 cm above the soil surface</tissue>
    </source>
</reference>
<accession>A0A0A8ZJF6</accession>
<organism evidence="1">
    <name type="scientific">Arundo donax</name>
    <name type="common">Giant reed</name>
    <name type="synonym">Donax arundinaceus</name>
    <dbReference type="NCBI Taxonomy" id="35708"/>
    <lineage>
        <taxon>Eukaryota</taxon>
        <taxon>Viridiplantae</taxon>
        <taxon>Streptophyta</taxon>
        <taxon>Embryophyta</taxon>
        <taxon>Tracheophyta</taxon>
        <taxon>Spermatophyta</taxon>
        <taxon>Magnoliopsida</taxon>
        <taxon>Liliopsida</taxon>
        <taxon>Poales</taxon>
        <taxon>Poaceae</taxon>
        <taxon>PACMAD clade</taxon>
        <taxon>Arundinoideae</taxon>
        <taxon>Arundineae</taxon>
        <taxon>Arundo</taxon>
    </lineage>
</organism>
<sequence length="8" mass="977">MRDWGVTI</sequence>
<protein>
    <submittedName>
        <fullName evidence="1">Uncharacterized protein</fullName>
    </submittedName>
</protein>
<dbReference type="EMBL" id="GBRH01258381">
    <property type="protein sequence ID" value="JAD39514.1"/>
    <property type="molecule type" value="Transcribed_RNA"/>
</dbReference>
<name>A0A0A8ZJF6_ARUDO</name>
<reference evidence="1" key="2">
    <citation type="journal article" date="2015" name="Data Brief">
        <title>Shoot transcriptome of the giant reed, Arundo donax.</title>
        <authorList>
            <person name="Barrero R.A."/>
            <person name="Guerrero F.D."/>
            <person name="Moolhuijzen P."/>
            <person name="Goolsby J.A."/>
            <person name="Tidwell J."/>
            <person name="Bellgard S.E."/>
            <person name="Bellgard M.I."/>
        </authorList>
    </citation>
    <scope>NUCLEOTIDE SEQUENCE</scope>
    <source>
        <tissue evidence="1">Shoot tissue taken approximately 20 cm above the soil surface</tissue>
    </source>
</reference>
<evidence type="ECO:0000313" key="1">
    <source>
        <dbReference type="EMBL" id="JAD39514.1"/>
    </source>
</evidence>